<protein>
    <recommendedName>
        <fullName evidence="2">Late embryogenesis abundant protein LEA-2 subgroup domain-containing protein</fullName>
    </recommendedName>
</protein>
<dbReference type="PANTHER" id="PTHR36480:SF8">
    <property type="entry name" value="LATE EMBRYOGENESIS ABUNDANT PROTEIN LEA-2 SUBGROUP DOMAIN-CONTAINING PROTEIN"/>
    <property type="match status" value="1"/>
</dbReference>
<reference evidence="1" key="1">
    <citation type="journal article" date="2013" name="Nature">
        <title>Draft genome of the wheat A-genome progenitor Triticum urartu.</title>
        <authorList>
            <person name="Ling H.Q."/>
            <person name="Zhao S."/>
            <person name="Liu D."/>
            <person name="Wang J."/>
            <person name="Sun H."/>
            <person name="Zhang C."/>
            <person name="Fan H."/>
            <person name="Li D."/>
            <person name="Dong L."/>
            <person name="Tao Y."/>
            <person name="Gao C."/>
            <person name="Wu H."/>
            <person name="Li Y."/>
            <person name="Cui Y."/>
            <person name="Guo X."/>
            <person name="Zheng S."/>
            <person name="Wang B."/>
            <person name="Yu K."/>
            <person name="Liang Q."/>
            <person name="Yang W."/>
            <person name="Lou X."/>
            <person name="Chen J."/>
            <person name="Feng M."/>
            <person name="Jian J."/>
            <person name="Zhang X."/>
            <person name="Luo G."/>
            <person name="Jiang Y."/>
            <person name="Liu J."/>
            <person name="Wang Z."/>
            <person name="Sha Y."/>
            <person name="Zhang B."/>
            <person name="Wu H."/>
            <person name="Tang D."/>
            <person name="Shen Q."/>
            <person name="Xue P."/>
            <person name="Zou S."/>
            <person name="Wang X."/>
            <person name="Liu X."/>
            <person name="Wang F."/>
            <person name="Yang Y."/>
            <person name="An X."/>
            <person name="Dong Z."/>
            <person name="Zhang K."/>
            <person name="Zhang X."/>
            <person name="Luo M.C."/>
            <person name="Dvorak J."/>
            <person name="Tong Y."/>
            <person name="Wang J."/>
            <person name="Yang H."/>
            <person name="Li Z."/>
            <person name="Wang D."/>
            <person name="Zhang A."/>
            <person name="Wang J."/>
        </authorList>
    </citation>
    <scope>NUCLEOTIDE SEQUENCE</scope>
</reference>
<evidence type="ECO:0000313" key="1">
    <source>
        <dbReference type="EMBL" id="EMS54232.1"/>
    </source>
</evidence>
<gene>
    <name evidence="1" type="ORF">TRIUR3_12350</name>
</gene>
<evidence type="ECO:0008006" key="2">
    <source>
        <dbReference type="Google" id="ProtNLM"/>
    </source>
</evidence>
<dbReference type="EMBL" id="KD184280">
    <property type="protein sequence ID" value="EMS54232.1"/>
    <property type="molecule type" value="Genomic_DNA"/>
</dbReference>
<dbReference type="OMA" id="NTSHRAG"/>
<name>M7Z2R0_TRIUA</name>
<accession>M7Z2R0</accession>
<sequence length="256" mass="26801">MAKAPVHPRGWRTKRYILAALMVTLAVTAVVIAVSAVLRPARIVFSVTGAVAGKLDRKSKTRQLNLTLSANNTSHRAGVKYSSVIVYLQFKSNGTEYKLGAGPASPPWHWQPPGATVSMSQSGTLFGTALDIGPSGRAPAIGVLVLAVVKYRVGPAAYTRPYDVRVLGGGGAVAGLLQRGGSGFAGLRWARPGLGGLVCHCGRVRLAPATMLEAEASRTMVEEVVPFDEAQVMPLPISGAPLSILRPRDGGLNEAT</sequence>
<dbReference type="PANTHER" id="PTHR36480">
    <property type="entry name" value="OS06G0118900 PROTEIN-RELATED"/>
    <property type="match status" value="1"/>
</dbReference>
<organism evidence="1">
    <name type="scientific">Triticum urartu</name>
    <name type="common">Red wild einkorn</name>
    <name type="synonym">Crithodium urartu</name>
    <dbReference type="NCBI Taxonomy" id="4572"/>
    <lineage>
        <taxon>Eukaryota</taxon>
        <taxon>Viridiplantae</taxon>
        <taxon>Streptophyta</taxon>
        <taxon>Embryophyta</taxon>
        <taxon>Tracheophyta</taxon>
        <taxon>Spermatophyta</taxon>
        <taxon>Magnoliopsida</taxon>
        <taxon>Liliopsida</taxon>
        <taxon>Poales</taxon>
        <taxon>Poaceae</taxon>
        <taxon>BOP clade</taxon>
        <taxon>Pooideae</taxon>
        <taxon>Triticodae</taxon>
        <taxon>Triticeae</taxon>
        <taxon>Triticinae</taxon>
        <taxon>Triticum</taxon>
    </lineage>
</organism>
<proteinExistence type="predicted"/>
<dbReference type="AlphaFoldDB" id="M7Z2R0"/>